<name>A0A061SGY8_9CHLO</name>
<reference evidence="4" key="1">
    <citation type="submission" date="2014-05" db="EMBL/GenBank/DDBJ databases">
        <title>The transcriptome of the halophilic microalga Tetraselmis sp. GSL018 isolated from the Great Salt Lake, Utah.</title>
        <authorList>
            <person name="Jinkerson R.E."/>
            <person name="D'Adamo S."/>
            <person name="Posewitz M.C."/>
        </authorList>
    </citation>
    <scope>NUCLEOTIDE SEQUENCE</scope>
    <source>
        <strain evidence="4">GSL018</strain>
    </source>
</reference>
<evidence type="ECO:0000313" key="3">
    <source>
        <dbReference type="EMBL" id="JAC63267.1"/>
    </source>
</evidence>
<dbReference type="GO" id="GO:0008526">
    <property type="term" value="F:phosphatidylinositol transfer activity"/>
    <property type="evidence" value="ECO:0007669"/>
    <property type="project" value="TreeGrafter"/>
</dbReference>
<dbReference type="Gene3D" id="3.40.525.10">
    <property type="entry name" value="CRAL-TRIO lipid binding domain"/>
    <property type="match status" value="1"/>
</dbReference>
<gene>
    <name evidence="3" type="ORF">TSPGSL018_21058</name>
    <name evidence="2" type="ORF">TSPGSL018_26545</name>
    <name evidence="4" type="ORF">TSPGSL018_6671</name>
</gene>
<dbReference type="SUPFAM" id="SSF46938">
    <property type="entry name" value="CRAL/TRIO N-terminal domain"/>
    <property type="match status" value="1"/>
</dbReference>
<dbReference type="AlphaFoldDB" id="A0A061SGY8"/>
<feature type="domain" description="CRAL-TRIO" evidence="1">
    <location>
        <begin position="81"/>
        <end position="246"/>
    </location>
</feature>
<dbReference type="InterPro" id="IPR036273">
    <property type="entry name" value="CRAL/TRIO_N_dom_sf"/>
</dbReference>
<dbReference type="EMBL" id="GBEZ01025793">
    <property type="protein sequence ID" value="JAC61336.1"/>
    <property type="molecule type" value="Transcribed_RNA"/>
</dbReference>
<evidence type="ECO:0000259" key="1">
    <source>
        <dbReference type="PROSITE" id="PS50191"/>
    </source>
</evidence>
<dbReference type="InterPro" id="IPR001251">
    <property type="entry name" value="CRAL-TRIO_dom"/>
</dbReference>
<dbReference type="InterPro" id="IPR036865">
    <property type="entry name" value="CRAL-TRIO_dom_sf"/>
</dbReference>
<proteinExistence type="predicted"/>
<dbReference type="PRINTS" id="PR00180">
    <property type="entry name" value="CRETINALDHBP"/>
</dbReference>
<dbReference type="Pfam" id="PF00650">
    <property type="entry name" value="CRAL_TRIO"/>
    <property type="match status" value="1"/>
</dbReference>
<organism evidence="4">
    <name type="scientific">Tetraselmis sp. GSL018</name>
    <dbReference type="NCBI Taxonomy" id="582737"/>
    <lineage>
        <taxon>Eukaryota</taxon>
        <taxon>Viridiplantae</taxon>
        <taxon>Chlorophyta</taxon>
        <taxon>core chlorophytes</taxon>
        <taxon>Chlorodendrophyceae</taxon>
        <taxon>Chlorodendrales</taxon>
        <taxon>Chlorodendraceae</taxon>
        <taxon>Tetraselmis</taxon>
    </lineage>
</organism>
<evidence type="ECO:0000313" key="4">
    <source>
        <dbReference type="EMBL" id="JAC82001.1"/>
    </source>
</evidence>
<evidence type="ECO:0000313" key="2">
    <source>
        <dbReference type="EMBL" id="JAC61336.1"/>
    </source>
</evidence>
<dbReference type="SMART" id="SM00516">
    <property type="entry name" value="SEC14"/>
    <property type="match status" value="1"/>
</dbReference>
<dbReference type="PANTHER" id="PTHR45824:SF6">
    <property type="entry name" value="F16L1.9 PROTEIN"/>
    <property type="match status" value="1"/>
</dbReference>
<dbReference type="Pfam" id="PF03765">
    <property type="entry name" value="CRAL_TRIO_N"/>
    <property type="match status" value="1"/>
</dbReference>
<dbReference type="SUPFAM" id="SSF52087">
    <property type="entry name" value="CRAL/TRIO domain"/>
    <property type="match status" value="1"/>
</dbReference>
<dbReference type="PROSITE" id="PS50191">
    <property type="entry name" value="CRAL_TRIO"/>
    <property type="match status" value="1"/>
</dbReference>
<dbReference type="CDD" id="cd00170">
    <property type="entry name" value="SEC14"/>
    <property type="match status" value="1"/>
</dbReference>
<dbReference type="PANTHER" id="PTHR45824">
    <property type="entry name" value="GH16843P"/>
    <property type="match status" value="1"/>
</dbReference>
<dbReference type="InterPro" id="IPR011074">
    <property type="entry name" value="CRAL/TRIO_N_dom"/>
</dbReference>
<dbReference type="EMBL" id="GBEZ01003114">
    <property type="protein sequence ID" value="JAC82001.1"/>
    <property type="molecule type" value="Transcribed_RNA"/>
</dbReference>
<accession>A0A061SGY8</accession>
<dbReference type="InterPro" id="IPR052578">
    <property type="entry name" value="PI_Transfer_CRAL-TRIO"/>
</dbReference>
<sequence length="265" mass="30281">MAPVNMEPYCNYASSAEKSGVQSLKERINDSLESEAASSWLSDITLLRYLRARGGDVERAEQMLRKTFAWRSTTRPEQIRWEDVEQESRTGKLFILKHPDKSGRPVLVMRPRNENSSNHDSQIRNLIFMMETVSFLADESGSVQITLLLDFEGYSLSNAPALKTSRETLSILQNHYPERMSKALLFRAPGIFNLFWKAISPFIDPVTYKKIHFVDKKPAKEQEIMASHFHLDLLEPALGGSGEPAFDLDEYGSRMRNCDTRRCGE</sequence>
<protein>
    <submittedName>
        <fullName evidence="4">Sec14p-like phosphatidylinositol transfer family protein isoform 1</fullName>
    </submittedName>
</protein>
<dbReference type="SMART" id="SM01100">
    <property type="entry name" value="CRAL_TRIO_N"/>
    <property type="match status" value="1"/>
</dbReference>
<dbReference type="EMBL" id="GBEZ01023633">
    <property type="protein sequence ID" value="JAC63267.1"/>
    <property type="molecule type" value="Transcribed_RNA"/>
</dbReference>